<dbReference type="Proteomes" id="UP001295469">
    <property type="component" value="Chromosome C03"/>
</dbReference>
<accession>A0A816IHA7</accession>
<evidence type="ECO:0000313" key="1">
    <source>
        <dbReference type="EMBL" id="CAF1711900.1"/>
    </source>
</evidence>
<protein>
    <submittedName>
        <fullName evidence="1">(rape) hypothetical protein</fullName>
    </submittedName>
</protein>
<reference evidence="1" key="1">
    <citation type="submission" date="2021-01" db="EMBL/GenBank/DDBJ databases">
        <authorList>
            <consortium name="Genoscope - CEA"/>
            <person name="William W."/>
        </authorList>
    </citation>
    <scope>NUCLEOTIDE SEQUENCE</scope>
</reference>
<dbReference type="EMBL" id="HG994367">
    <property type="protein sequence ID" value="CAF1711900.1"/>
    <property type="molecule type" value="Genomic_DNA"/>
</dbReference>
<proteinExistence type="predicted"/>
<gene>
    <name evidence="1" type="ORF">DARMORV10_C03P88010.1</name>
</gene>
<sequence length="40" mass="4589">MYIHTPIRYGKILLTNYLAVSLHRIGTTLLGACCRRLTVR</sequence>
<dbReference type="AlphaFoldDB" id="A0A816IHA7"/>
<organism evidence="1">
    <name type="scientific">Brassica napus</name>
    <name type="common">Rape</name>
    <dbReference type="NCBI Taxonomy" id="3708"/>
    <lineage>
        <taxon>Eukaryota</taxon>
        <taxon>Viridiplantae</taxon>
        <taxon>Streptophyta</taxon>
        <taxon>Embryophyta</taxon>
        <taxon>Tracheophyta</taxon>
        <taxon>Spermatophyta</taxon>
        <taxon>Magnoliopsida</taxon>
        <taxon>eudicotyledons</taxon>
        <taxon>Gunneridae</taxon>
        <taxon>Pentapetalae</taxon>
        <taxon>rosids</taxon>
        <taxon>malvids</taxon>
        <taxon>Brassicales</taxon>
        <taxon>Brassicaceae</taxon>
        <taxon>Brassiceae</taxon>
        <taxon>Brassica</taxon>
    </lineage>
</organism>
<name>A0A816IHA7_BRANA</name>